<keyword evidence="4" id="KW-1185">Reference proteome</keyword>
<dbReference type="Proteomes" id="UP000593576">
    <property type="component" value="Unassembled WGS sequence"/>
</dbReference>
<evidence type="ECO:0000259" key="1">
    <source>
        <dbReference type="Pfam" id="PF13456"/>
    </source>
</evidence>
<dbReference type="AlphaFoldDB" id="A0A7J9M9V5"/>
<dbReference type="Pfam" id="PF13456">
    <property type="entry name" value="RVT_3"/>
    <property type="match status" value="1"/>
</dbReference>
<evidence type="ECO:0008006" key="5">
    <source>
        <dbReference type="Google" id="ProtNLM"/>
    </source>
</evidence>
<accession>A0A7J9M9V5</accession>
<name>A0A7J9M9V5_GOSSC</name>
<dbReference type="PANTHER" id="PTHR47074:SF48">
    <property type="entry name" value="POLYNUCLEOTIDYL TRANSFERASE, RIBONUCLEASE H-LIKE SUPERFAMILY PROTEIN"/>
    <property type="match status" value="1"/>
</dbReference>
<dbReference type="Pfam" id="PF13966">
    <property type="entry name" value="zf-RVT"/>
    <property type="match status" value="1"/>
</dbReference>
<feature type="domain" description="Reverse transcriptase zinc-binding" evidence="2">
    <location>
        <begin position="144"/>
        <end position="230"/>
    </location>
</feature>
<evidence type="ECO:0000313" key="3">
    <source>
        <dbReference type="EMBL" id="MBA0867744.1"/>
    </source>
</evidence>
<proteinExistence type="predicted"/>
<dbReference type="EMBL" id="JABFAF010000010">
    <property type="protein sequence ID" value="MBA0867744.1"/>
    <property type="molecule type" value="Genomic_DNA"/>
</dbReference>
<dbReference type="PANTHER" id="PTHR47074">
    <property type="entry name" value="BNAC02G40300D PROTEIN"/>
    <property type="match status" value="1"/>
</dbReference>
<sequence>MGVVEKLDNYLGLPLPVGKKKSLAFKDMTNPVEKPSYTWSSINATAKALKDGFGWQVGNRQSIEIRRDNWGFESLNGDALNPNVLTLHERKVRDLWSVDQRSWNKERVRELYDRFIGDQICNLSLNGKESNDRVVWFHNPSGFYTSKTAYSWLLLRQMGFGPHRAYWKIIWKLNTLLKIHVFTWHVGHEILPTNDKIASIRHGFLKDCPRYSASAETLIHALKDCPNARTILTIGGLDNRLLMKDYACCIDWIEDVMRVLDKKAVVDFFTTDEARVVWEIAKTLSNEFRIHNLVNDPLIPVIPVCRKWEKPPCGFVKVYFNATVTPNRIGYGMIARGEHGFLTGGGGGFKVEALTVEWAELYALEESLKLASSMNISKAIFEIDCASLANRVKKRDMGLF</sequence>
<dbReference type="InterPro" id="IPR026960">
    <property type="entry name" value="RVT-Znf"/>
</dbReference>
<dbReference type="OrthoDB" id="1000288at2759"/>
<protein>
    <recommendedName>
        <fullName evidence="5">RNase H type-1 domain-containing protein</fullName>
    </recommendedName>
</protein>
<organism evidence="3 4">
    <name type="scientific">Gossypium schwendimanii</name>
    <name type="common">Cotton</name>
    <dbReference type="NCBI Taxonomy" id="34291"/>
    <lineage>
        <taxon>Eukaryota</taxon>
        <taxon>Viridiplantae</taxon>
        <taxon>Streptophyta</taxon>
        <taxon>Embryophyta</taxon>
        <taxon>Tracheophyta</taxon>
        <taxon>Spermatophyta</taxon>
        <taxon>Magnoliopsida</taxon>
        <taxon>eudicotyledons</taxon>
        <taxon>Gunneridae</taxon>
        <taxon>Pentapetalae</taxon>
        <taxon>rosids</taxon>
        <taxon>malvids</taxon>
        <taxon>Malvales</taxon>
        <taxon>Malvaceae</taxon>
        <taxon>Malvoideae</taxon>
        <taxon>Gossypium</taxon>
    </lineage>
</organism>
<evidence type="ECO:0000259" key="2">
    <source>
        <dbReference type="Pfam" id="PF13966"/>
    </source>
</evidence>
<evidence type="ECO:0000313" key="4">
    <source>
        <dbReference type="Proteomes" id="UP000593576"/>
    </source>
</evidence>
<gene>
    <name evidence="3" type="ORF">Goshw_003557</name>
</gene>
<feature type="domain" description="RNase H type-1" evidence="1">
    <location>
        <begin position="328"/>
        <end position="396"/>
    </location>
</feature>
<reference evidence="3 4" key="1">
    <citation type="journal article" date="2019" name="Genome Biol. Evol.">
        <title>Insights into the evolution of the New World diploid cottons (Gossypium, subgenus Houzingenia) based on genome sequencing.</title>
        <authorList>
            <person name="Grover C.E."/>
            <person name="Arick M.A. 2nd"/>
            <person name="Thrash A."/>
            <person name="Conover J.L."/>
            <person name="Sanders W.S."/>
            <person name="Peterson D.G."/>
            <person name="Frelichowski J.E."/>
            <person name="Scheffler J.A."/>
            <person name="Scheffler B.E."/>
            <person name="Wendel J.F."/>
        </authorList>
    </citation>
    <scope>NUCLEOTIDE SEQUENCE [LARGE SCALE GENOMIC DNA]</scope>
    <source>
        <strain evidence="3">1</strain>
        <tissue evidence="3">Leaf</tissue>
    </source>
</reference>
<dbReference type="InterPro" id="IPR052929">
    <property type="entry name" value="RNase_H-like_EbsB-rel"/>
</dbReference>
<dbReference type="InterPro" id="IPR002156">
    <property type="entry name" value="RNaseH_domain"/>
</dbReference>
<comment type="caution">
    <text evidence="3">The sequence shown here is derived from an EMBL/GenBank/DDBJ whole genome shotgun (WGS) entry which is preliminary data.</text>
</comment>
<dbReference type="GO" id="GO:0003676">
    <property type="term" value="F:nucleic acid binding"/>
    <property type="evidence" value="ECO:0007669"/>
    <property type="project" value="InterPro"/>
</dbReference>
<dbReference type="GO" id="GO:0004523">
    <property type="term" value="F:RNA-DNA hybrid ribonuclease activity"/>
    <property type="evidence" value="ECO:0007669"/>
    <property type="project" value="InterPro"/>
</dbReference>